<dbReference type="OrthoDB" id="7595152at2"/>
<evidence type="ECO:0000256" key="1">
    <source>
        <dbReference type="SAM" id="SignalP"/>
    </source>
</evidence>
<name>A0A085GCH8_9ENTR</name>
<dbReference type="Pfam" id="PF07366">
    <property type="entry name" value="SnoaL"/>
    <property type="match status" value="1"/>
</dbReference>
<dbReference type="PANTHER" id="PTHR38436:SF1">
    <property type="entry name" value="ESTER CYCLASE"/>
    <property type="match status" value="1"/>
</dbReference>
<comment type="caution">
    <text evidence="2">The sequence shown here is derived from an EMBL/GenBank/DDBJ whole genome shotgun (WGS) entry which is preliminary data.</text>
</comment>
<dbReference type="InterPro" id="IPR009959">
    <property type="entry name" value="Cyclase_SnoaL-like"/>
</dbReference>
<dbReference type="SUPFAM" id="SSF54427">
    <property type="entry name" value="NTF2-like"/>
    <property type="match status" value="1"/>
</dbReference>
<dbReference type="Gene3D" id="3.10.450.50">
    <property type="match status" value="1"/>
</dbReference>
<keyword evidence="1" id="KW-0732">Signal</keyword>
<gene>
    <name evidence="2" type="ORF">GBAG_2207</name>
</gene>
<dbReference type="PANTHER" id="PTHR38436">
    <property type="entry name" value="POLYKETIDE CYCLASE SNOAL-LIKE DOMAIN"/>
    <property type="match status" value="1"/>
</dbReference>
<evidence type="ECO:0008006" key="4">
    <source>
        <dbReference type="Google" id="ProtNLM"/>
    </source>
</evidence>
<accession>A0A085GCH8</accession>
<dbReference type="AlphaFoldDB" id="A0A085GCH8"/>
<dbReference type="eggNOG" id="COG5485">
    <property type="taxonomic scope" value="Bacteria"/>
</dbReference>
<dbReference type="EMBL" id="JMPI01000030">
    <property type="protein sequence ID" value="KFC81423.1"/>
    <property type="molecule type" value="Genomic_DNA"/>
</dbReference>
<evidence type="ECO:0000313" key="3">
    <source>
        <dbReference type="Proteomes" id="UP000028653"/>
    </source>
</evidence>
<protein>
    <recommendedName>
        <fullName evidence="4">Polyketide cyclase</fullName>
    </recommendedName>
</protein>
<evidence type="ECO:0000313" key="2">
    <source>
        <dbReference type="EMBL" id="KFC81423.1"/>
    </source>
</evidence>
<feature type="chain" id="PRO_5001790989" description="Polyketide cyclase" evidence="1">
    <location>
        <begin position="21"/>
        <end position="158"/>
    </location>
</feature>
<feature type="signal peptide" evidence="1">
    <location>
        <begin position="1"/>
        <end position="20"/>
    </location>
</feature>
<reference evidence="2 3" key="1">
    <citation type="submission" date="2014-05" db="EMBL/GenBank/DDBJ databases">
        <title>ATOL: Assembling a taxonomically balanced genome-scale reconstruction of the evolutionary history of the Enterobacteriaceae.</title>
        <authorList>
            <person name="Plunkett G.III."/>
            <person name="Neeno-Eckwall E.C."/>
            <person name="Glasner J.D."/>
            <person name="Perna N.T."/>
        </authorList>
    </citation>
    <scope>NUCLEOTIDE SEQUENCE [LARGE SCALE GENOMIC DNA]</scope>
    <source>
        <strain evidence="2 3">ATCC 33320</strain>
    </source>
</reference>
<organism evidence="2 3">
    <name type="scientific">Buttiauxella agrestis ATCC 33320</name>
    <dbReference type="NCBI Taxonomy" id="1006004"/>
    <lineage>
        <taxon>Bacteria</taxon>
        <taxon>Pseudomonadati</taxon>
        <taxon>Pseudomonadota</taxon>
        <taxon>Gammaproteobacteria</taxon>
        <taxon>Enterobacterales</taxon>
        <taxon>Enterobacteriaceae</taxon>
        <taxon>Buttiauxella</taxon>
    </lineage>
</organism>
<sequence>MKAIKAAALSFVLFSNLALAEVSPLTVVKDYMSAWNAHDAAKAAQYLAPDVVYYDAASGTPVNGKSNAEKEVIGAFIKAVPDLTWKMTSKPVYDHDTIAFRWEFSGKNSGEWAGSPATNNPIKFEGVSYITVNNGKITWQGDYYDSKKLDEELKPKNK</sequence>
<dbReference type="STRING" id="1006004.GBAG_2207"/>
<dbReference type="Proteomes" id="UP000028653">
    <property type="component" value="Unassembled WGS sequence"/>
</dbReference>
<dbReference type="GO" id="GO:0030638">
    <property type="term" value="P:polyketide metabolic process"/>
    <property type="evidence" value="ECO:0007669"/>
    <property type="project" value="InterPro"/>
</dbReference>
<proteinExistence type="predicted"/>
<dbReference type="InterPro" id="IPR032710">
    <property type="entry name" value="NTF2-like_dom_sf"/>
</dbReference>
<keyword evidence="3" id="KW-1185">Reference proteome</keyword>
<dbReference type="RefSeq" id="WP_034495856.1">
    <property type="nucleotide sequence ID" value="NZ_JMPI01000030.1"/>
</dbReference>